<gene>
    <name evidence="2" type="ORF">AQI95_41865</name>
</gene>
<name>A0A101NQH9_9ACTN</name>
<accession>A0A101NQH9</accession>
<evidence type="ECO:0000313" key="2">
    <source>
        <dbReference type="EMBL" id="KUM97369.1"/>
    </source>
</evidence>
<keyword evidence="1" id="KW-0472">Membrane</keyword>
<evidence type="ECO:0000313" key="3">
    <source>
        <dbReference type="Proteomes" id="UP000053127"/>
    </source>
</evidence>
<dbReference type="Proteomes" id="UP000053127">
    <property type="component" value="Unassembled WGS sequence"/>
</dbReference>
<keyword evidence="1" id="KW-1133">Transmembrane helix</keyword>
<feature type="transmembrane region" description="Helical" evidence="1">
    <location>
        <begin position="42"/>
        <end position="66"/>
    </location>
</feature>
<dbReference type="AlphaFoldDB" id="A0A101NQH9"/>
<dbReference type="OrthoDB" id="4306105at2"/>
<dbReference type="STRING" id="67386.AQI95_41865"/>
<keyword evidence="3" id="KW-1185">Reference proteome</keyword>
<organism evidence="2 3">
    <name type="scientific">Streptomyces yokosukanensis</name>
    <dbReference type="NCBI Taxonomy" id="67386"/>
    <lineage>
        <taxon>Bacteria</taxon>
        <taxon>Bacillati</taxon>
        <taxon>Actinomycetota</taxon>
        <taxon>Actinomycetes</taxon>
        <taxon>Kitasatosporales</taxon>
        <taxon>Streptomycetaceae</taxon>
        <taxon>Streptomyces</taxon>
    </lineage>
</organism>
<proteinExistence type="predicted"/>
<comment type="caution">
    <text evidence="2">The sequence shown here is derived from an EMBL/GenBank/DDBJ whole genome shotgun (WGS) entry which is preliminary data.</text>
</comment>
<dbReference type="EMBL" id="LMWN01000084">
    <property type="protein sequence ID" value="KUM97369.1"/>
    <property type="molecule type" value="Genomic_DNA"/>
</dbReference>
<keyword evidence="1" id="KW-0812">Transmembrane</keyword>
<dbReference type="RefSeq" id="WP_067136446.1">
    <property type="nucleotide sequence ID" value="NZ_KQ948238.1"/>
</dbReference>
<sequence length="79" mass="8059">MKNLLVKAHTAATLHTAALLARLDEAKTEIKERGDRGDGPVPTVIIVVAMIVGALLIAGGLAALYAKANDKLGSVNLGG</sequence>
<protein>
    <submittedName>
        <fullName evidence="2">Uncharacterized protein</fullName>
    </submittedName>
</protein>
<reference evidence="2 3" key="1">
    <citation type="submission" date="2015-10" db="EMBL/GenBank/DDBJ databases">
        <title>Draft genome sequence of Streptomyces yokosukanensis DSM 40224, type strain for the species Streptomyces yokosukanensis.</title>
        <authorList>
            <person name="Ruckert C."/>
            <person name="Winkler A."/>
            <person name="Kalinowski J."/>
            <person name="Kampfer P."/>
            <person name="Glaeser S."/>
        </authorList>
    </citation>
    <scope>NUCLEOTIDE SEQUENCE [LARGE SCALE GENOMIC DNA]</scope>
    <source>
        <strain evidence="2 3">DSM 40224</strain>
    </source>
</reference>
<evidence type="ECO:0000256" key="1">
    <source>
        <dbReference type="SAM" id="Phobius"/>
    </source>
</evidence>